<name>A0AAD7MF20_9AGAR</name>
<dbReference type="AlphaFoldDB" id="A0AAD7MF20"/>
<evidence type="ECO:0000313" key="2">
    <source>
        <dbReference type="Proteomes" id="UP001215280"/>
    </source>
</evidence>
<organism evidence="1 2">
    <name type="scientific">Mycena maculata</name>
    <dbReference type="NCBI Taxonomy" id="230809"/>
    <lineage>
        <taxon>Eukaryota</taxon>
        <taxon>Fungi</taxon>
        <taxon>Dikarya</taxon>
        <taxon>Basidiomycota</taxon>
        <taxon>Agaricomycotina</taxon>
        <taxon>Agaricomycetes</taxon>
        <taxon>Agaricomycetidae</taxon>
        <taxon>Agaricales</taxon>
        <taxon>Marasmiineae</taxon>
        <taxon>Mycenaceae</taxon>
        <taxon>Mycena</taxon>
    </lineage>
</organism>
<reference evidence="1" key="1">
    <citation type="submission" date="2023-03" db="EMBL/GenBank/DDBJ databases">
        <title>Massive genome expansion in bonnet fungi (Mycena s.s.) driven by repeated elements and novel gene families across ecological guilds.</title>
        <authorList>
            <consortium name="Lawrence Berkeley National Laboratory"/>
            <person name="Harder C.B."/>
            <person name="Miyauchi S."/>
            <person name="Viragh M."/>
            <person name="Kuo A."/>
            <person name="Thoen E."/>
            <person name="Andreopoulos B."/>
            <person name="Lu D."/>
            <person name="Skrede I."/>
            <person name="Drula E."/>
            <person name="Henrissat B."/>
            <person name="Morin E."/>
            <person name="Kohler A."/>
            <person name="Barry K."/>
            <person name="LaButti K."/>
            <person name="Morin E."/>
            <person name="Salamov A."/>
            <person name="Lipzen A."/>
            <person name="Mereny Z."/>
            <person name="Hegedus B."/>
            <person name="Baldrian P."/>
            <person name="Stursova M."/>
            <person name="Weitz H."/>
            <person name="Taylor A."/>
            <person name="Grigoriev I.V."/>
            <person name="Nagy L.G."/>
            <person name="Martin F."/>
            <person name="Kauserud H."/>
        </authorList>
    </citation>
    <scope>NUCLEOTIDE SEQUENCE</scope>
    <source>
        <strain evidence="1">CBHHK188m</strain>
    </source>
</reference>
<keyword evidence="2" id="KW-1185">Reference proteome</keyword>
<accession>A0AAD7MF20</accession>
<comment type="caution">
    <text evidence="1">The sequence shown here is derived from an EMBL/GenBank/DDBJ whole genome shotgun (WGS) entry which is preliminary data.</text>
</comment>
<sequence length="342" mass="39461">MSAAFSCFKADLSEMIKAGAKERKTSSKPTITSMVPTSYRFLSWMSGLPARWPKSTAKAQDVADTSGPAFPEDVERAINEVLLNDTREMCSTMSLVASRFQAWTKPIMFHAVIVRPRRNWLQRISQSLLPNADLIHILVLDLPFTERGSRYPRLSDKESSHIRRLLQASQRVRRLAVTWNIWAEFERECGALQLESLYLIWDRIDGSDRPSLNHLQHPSALQDLTVYAPYRLRSPQDHWRPGVLCLPQMTHCVNIAYVTYATDLWSEALRTVGELYLKRTIFILVDMYKDIYAPPYDGLIARLRERNPNFSTAYLRFYSQVLLEWVAKMEGLPSILRRPPPE</sequence>
<evidence type="ECO:0000313" key="1">
    <source>
        <dbReference type="EMBL" id="KAJ7713853.1"/>
    </source>
</evidence>
<dbReference type="Proteomes" id="UP001215280">
    <property type="component" value="Unassembled WGS sequence"/>
</dbReference>
<protein>
    <submittedName>
        <fullName evidence="1">Uncharacterized protein</fullName>
    </submittedName>
</protein>
<proteinExistence type="predicted"/>
<gene>
    <name evidence="1" type="ORF">DFH07DRAFT_1016892</name>
</gene>
<dbReference type="EMBL" id="JARJLG010000383">
    <property type="protein sequence ID" value="KAJ7713853.1"/>
    <property type="molecule type" value="Genomic_DNA"/>
</dbReference>